<evidence type="ECO:0000256" key="10">
    <source>
        <dbReference type="HAMAP-Rule" id="MF_00061"/>
    </source>
</evidence>
<keyword evidence="7 10" id="KW-0067">ATP-binding</keyword>
<dbReference type="NCBIfam" id="TIGR00154">
    <property type="entry name" value="ispE"/>
    <property type="match status" value="1"/>
</dbReference>
<feature type="active site" evidence="10">
    <location>
        <position position="136"/>
    </location>
</feature>
<dbReference type="InterPro" id="IPR036554">
    <property type="entry name" value="GHMP_kinase_C_sf"/>
</dbReference>
<feature type="domain" description="GHMP kinase C-terminal" evidence="12">
    <location>
        <begin position="193"/>
        <end position="260"/>
    </location>
</feature>
<dbReference type="HAMAP" id="MF_00061">
    <property type="entry name" value="IspE"/>
    <property type="match status" value="1"/>
</dbReference>
<dbReference type="GO" id="GO:0050515">
    <property type="term" value="F:4-(cytidine 5'-diphospho)-2-C-methyl-D-erythritol kinase activity"/>
    <property type="evidence" value="ECO:0007669"/>
    <property type="project" value="UniProtKB-UniRule"/>
</dbReference>
<dbReference type="EC" id="2.7.1.148" evidence="2 10"/>
<evidence type="ECO:0000256" key="6">
    <source>
        <dbReference type="ARBA" id="ARBA00022777"/>
    </source>
</evidence>
<dbReference type="InterPro" id="IPR020568">
    <property type="entry name" value="Ribosomal_Su5_D2-typ_SF"/>
</dbReference>
<keyword evidence="8 10" id="KW-0414">Isoprene biosynthesis</keyword>
<evidence type="ECO:0000259" key="12">
    <source>
        <dbReference type="Pfam" id="PF08544"/>
    </source>
</evidence>
<feature type="domain" description="GHMP kinase N-terminal" evidence="11">
    <location>
        <begin position="67"/>
        <end position="143"/>
    </location>
</feature>
<dbReference type="SUPFAM" id="SSF54211">
    <property type="entry name" value="Ribosomal protein S5 domain 2-like"/>
    <property type="match status" value="1"/>
</dbReference>
<dbReference type="InterPro" id="IPR014721">
    <property type="entry name" value="Ribsml_uS5_D2-typ_fold_subgr"/>
</dbReference>
<dbReference type="FunFam" id="3.30.230.10:FF:000022">
    <property type="entry name" value="4-diphosphocytidyl-2-C-methyl-D-erythritol kinase"/>
    <property type="match status" value="1"/>
</dbReference>
<dbReference type="Pfam" id="PF08544">
    <property type="entry name" value="GHMP_kinases_C"/>
    <property type="match status" value="1"/>
</dbReference>
<keyword evidence="6 10" id="KW-0418">Kinase</keyword>
<dbReference type="PANTHER" id="PTHR43527">
    <property type="entry name" value="4-DIPHOSPHOCYTIDYL-2-C-METHYL-D-ERYTHRITOL KINASE, CHLOROPLASTIC"/>
    <property type="match status" value="1"/>
</dbReference>
<organism evidence="13">
    <name type="scientific">Candidatus Tenderia electrophaga</name>
    <dbReference type="NCBI Taxonomy" id="1748243"/>
    <lineage>
        <taxon>Bacteria</taxon>
        <taxon>Pseudomonadati</taxon>
        <taxon>Pseudomonadota</taxon>
        <taxon>Gammaproteobacteria</taxon>
        <taxon>Candidatus Tenderiales</taxon>
        <taxon>Candidatus Tenderiaceae</taxon>
        <taxon>Candidatus Tenderia</taxon>
    </lineage>
</organism>
<dbReference type="GO" id="GO:0016114">
    <property type="term" value="P:terpenoid biosynthetic process"/>
    <property type="evidence" value="ECO:0007669"/>
    <property type="project" value="UniProtKB-UniRule"/>
</dbReference>
<protein>
    <recommendedName>
        <fullName evidence="3 10">4-diphosphocytidyl-2-C-methyl-D-erythritol kinase</fullName>
        <shortName evidence="10">CMK</shortName>
        <ecNumber evidence="2 10">2.7.1.148</ecNumber>
    </recommendedName>
    <alternativeName>
        <fullName evidence="9 10">4-(cytidine-5'-diphospho)-2-C-methyl-D-erythritol kinase</fullName>
    </alternativeName>
</protein>
<evidence type="ECO:0000256" key="5">
    <source>
        <dbReference type="ARBA" id="ARBA00022741"/>
    </source>
</evidence>
<evidence type="ECO:0000256" key="7">
    <source>
        <dbReference type="ARBA" id="ARBA00022840"/>
    </source>
</evidence>
<evidence type="ECO:0000313" key="13">
    <source>
        <dbReference type="EMBL" id="HHJ80347.1"/>
    </source>
</evidence>
<sequence length="288" mass="31258">MLSGAWPAPAKINLFLHITGRRADGYHLLQTVFQFVDCCDELEFTVRQDGLIRRLTEVDGVAEADDLTVRAARSLQQLVDTPLGADISINKQLPMGGGLGGGSSDAATTLVALNQLWGLGLSVDKLAELGLKLGADVPVFVRGQAAWAEGVGENLQPIDLDEPWFVVLIPPCHVSTAEVFAIPELTRDAQSLKMPAFLEGQGQNVCEAVVRKRFPEVDEAMKWLSQYSRPRMSGTGACVFAPFANEADAYHVLQQLPGQWRGFVAKGLNRSPLLGRLALEAHSDERTV</sequence>
<dbReference type="InterPro" id="IPR006204">
    <property type="entry name" value="GHMP_kinase_N_dom"/>
</dbReference>
<evidence type="ECO:0000256" key="3">
    <source>
        <dbReference type="ARBA" id="ARBA00017473"/>
    </source>
</evidence>
<comment type="pathway">
    <text evidence="10">Isoprenoid biosynthesis; isopentenyl diphosphate biosynthesis via DXP pathway; isopentenyl diphosphate from 1-deoxy-D-xylulose 5-phosphate: step 3/6.</text>
</comment>
<comment type="similarity">
    <text evidence="1 10">Belongs to the GHMP kinase family. IspE subfamily.</text>
</comment>
<dbReference type="UniPathway" id="UPA00056">
    <property type="reaction ID" value="UER00094"/>
</dbReference>
<feature type="active site" evidence="10">
    <location>
        <position position="11"/>
    </location>
</feature>
<comment type="catalytic activity">
    <reaction evidence="10">
        <text>4-CDP-2-C-methyl-D-erythritol + ATP = 4-CDP-2-C-methyl-D-erythritol 2-phosphate + ADP + H(+)</text>
        <dbReference type="Rhea" id="RHEA:18437"/>
        <dbReference type="ChEBI" id="CHEBI:15378"/>
        <dbReference type="ChEBI" id="CHEBI:30616"/>
        <dbReference type="ChEBI" id="CHEBI:57823"/>
        <dbReference type="ChEBI" id="CHEBI:57919"/>
        <dbReference type="ChEBI" id="CHEBI:456216"/>
        <dbReference type="EC" id="2.7.1.148"/>
    </reaction>
</comment>
<dbReference type="EMBL" id="DRNF01000113">
    <property type="protein sequence ID" value="HHJ80347.1"/>
    <property type="molecule type" value="Genomic_DNA"/>
</dbReference>
<dbReference type="Gene3D" id="3.30.230.10">
    <property type="match status" value="1"/>
</dbReference>
<comment type="function">
    <text evidence="10">Catalyzes the phosphorylation of the position 2 hydroxy group of 4-diphosphocytidyl-2C-methyl-D-erythritol.</text>
</comment>
<gene>
    <name evidence="10" type="primary">ispE</name>
    <name evidence="13" type="ORF">ENJ65_01790</name>
</gene>
<name>A0A832N4U6_9GAMM</name>
<dbReference type="PIRSF" id="PIRSF010376">
    <property type="entry name" value="IspE"/>
    <property type="match status" value="1"/>
</dbReference>
<dbReference type="InterPro" id="IPR004424">
    <property type="entry name" value="IspE"/>
</dbReference>
<feature type="binding site" evidence="10">
    <location>
        <begin position="94"/>
        <end position="104"/>
    </location>
    <ligand>
        <name>ATP</name>
        <dbReference type="ChEBI" id="CHEBI:30616"/>
    </ligand>
</feature>
<dbReference type="GO" id="GO:0019288">
    <property type="term" value="P:isopentenyl diphosphate biosynthetic process, methylerythritol 4-phosphate pathway"/>
    <property type="evidence" value="ECO:0007669"/>
    <property type="project" value="UniProtKB-UniRule"/>
</dbReference>
<dbReference type="GO" id="GO:0005524">
    <property type="term" value="F:ATP binding"/>
    <property type="evidence" value="ECO:0007669"/>
    <property type="project" value="UniProtKB-UniRule"/>
</dbReference>
<dbReference type="Pfam" id="PF00288">
    <property type="entry name" value="GHMP_kinases_N"/>
    <property type="match status" value="1"/>
</dbReference>
<proteinExistence type="inferred from homology"/>
<evidence type="ECO:0000256" key="9">
    <source>
        <dbReference type="ARBA" id="ARBA00032554"/>
    </source>
</evidence>
<keyword evidence="4 10" id="KW-0808">Transferase</keyword>
<dbReference type="PANTHER" id="PTHR43527:SF2">
    <property type="entry name" value="4-DIPHOSPHOCYTIDYL-2-C-METHYL-D-ERYTHRITOL KINASE, CHLOROPLASTIC"/>
    <property type="match status" value="1"/>
</dbReference>
<dbReference type="AlphaFoldDB" id="A0A832N4U6"/>
<comment type="caution">
    <text evidence="13">The sequence shown here is derived from an EMBL/GenBank/DDBJ whole genome shotgun (WGS) entry which is preliminary data.</text>
</comment>
<accession>A0A832N4U6</accession>
<dbReference type="Gene3D" id="3.30.70.890">
    <property type="entry name" value="GHMP kinase, C-terminal domain"/>
    <property type="match status" value="1"/>
</dbReference>
<dbReference type="Proteomes" id="UP000885832">
    <property type="component" value="Unassembled WGS sequence"/>
</dbReference>
<evidence type="ECO:0000256" key="2">
    <source>
        <dbReference type="ARBA" id="ARBA00012052"/>
    </source>
</evidence>
<evidence type="ECO:0000256" key="1">
    <source>
        <dbReference type="ARBA" id="ARBA00009684"/>
    </source>
</evidence>
<keyword evidence="5 10" id="KW-0547">Nucleotide-binding</keyword>
<dbReference type="SUPFAM" id="SSF55060">
    <property type="entry name" value="GHMP Kinase, C-terminal domain"/>
    <property type="match status" value="1"/>
</dbReference>
<evidence type="ECO:0000256" key="4">
    <source>
        <dbReference type="ARBA" id="ARBA00022679"/>
    </source>
</evidence>
<evidence type="ECO:0000256" key="8">
    <source>
        <dbReference type="ARBA" id="ARBA00023229"/>
    </source>
</evidence>
<evidence type="ECO:0000259" key="11">
    <source>
        <dbReference type="Pfam" id="PF00288"/>
    </source>
</evidence>
<dbReference type="InterPro" id="IPR013750">
    <property type="entry name" value="GHMP_kinase_C_dom"/>
</dbReference>
<reference evidence="13" key="1">
    <citation type="journal article" date="2020" name="mSystems">
        <title>Genome- and Community-Level Interaction Insights into Carbon Utilization and Element Cycling Functions of Hydrothermarchaeota in Hydrothermal Sediment.</title>
        <authorList>
            <person name="Zhou Z."/>
            <person name="Liu Y."/>
            <person name="Xu W."/>
            <person name="Pan J."/>
            <person name="Luo Z.H."/>
            <person name="Li M."/>
        </authorList>
    </citation>
    <scope>NUCLEOTIDE SEQUENCE [LARGE SCALE GENOMIC DNA]</scope>
    <source>
        <strain evidence="13">HyVt-505</strain>
    </source>
</reference>